<sequence>MAFVREKNETEDSLSEYVFAIYGQIDVGKVVYNDEEMTVSCSCKKFEMEGDDDTVE</sequence>
<accession>A0A1R3GY84</accession>
<dbReference type="AlphaFoldDB" id="A0A1R3GY84"/>
<protein>
    <submittedName>
        <fullName evidence="1">Protein FAR1-RELATED SEQUENCE 12-like protein</fullName>
    </submittedName>
</protein>
<name>A0A1R3GY84_9ROSI</name>
<evidence type="ECO:0000313" key="2">
    <source>
        <dbReference type="Proteomes" id="UP000187203"/>
    </source>
</evidence>
<comment type="caution">
    <text evidence="1">The sequence shown here is derived from an EMBL/GenBank/DDBJ whole genome shotgun (WGS) entry which is preliminary data.</text>
</comment>
<keyword evidence="2" id="KW-1185">Reference proteome</keyword>
<reference evidence="2" key="1">
    <citation type="submission" date="2013-09" db="EMBL/GenBank/DDBJ databases">
        <title>Corchorus olitorius genome sequencing.</title>
        <authorList>
            <person name="Alam M."/>
            <person name="Haque M.S."/>
            <person name="Islam M.S."/>
            <person name="Emdad E.M."/>
            <person name="Islam M.M."/>
            <person name="Ahmed B."/>
            <person name="Halim A."/>
            <person name="Hossen Q.M.M."/>
            <person name="Hossain M.Z."/>
            <person name="Ahmed R."/>
            <person name="Khan M.M."/>
            <person name="Islam R."/>
            <person name="Rashid M.M."/>
            <person name="Khan S.A."/>
            <person name="Rahman M.S."/>
            <person name="Alam M."/>
            <person name="Yahiya A.S."/>
            <person name="Khan M.S."/>
            <person name="Azam M.S."/>
            <person name="Haque T."/>
            <person name="Lashkar M.Z.H."/>
            <person name="Akhand A.I."/>
            <person name="Morshed G."/>
            <person name="Roy S."/>
            <person name="Uddin K.S."/>
            <person name="Rabeya T."/>
            <person name="Hossain A.S."/>
            <person name="Chowdhury A."/>
            <person name="Snigdha A.R."/>
            <person name="Mortoza M.S."/>
            <person name="Matin S.A."/>
            <person name="Hoque S.M.E."/>
            <person name="Islam M.K."/>
            <person name="Roy D.K."/>
            <person name="Haider R."/>
            <person name="Moosa M.M."/>
            <person name="Elias S.M."/>
            <person name="Hasan A.M."/>
            <person name="Jahan S."/>
            <person name="Shafiuddin M."/>
            <person name="Mahmood N."/>
            <person name="Shommy N.S."/>
        </authorList>
    </citation>
    <scope>NUCLEOTIDE SEQUENCE [LARGE SCALE GENOMIC DNA]</scope>
    <source>
        <strain evidence="2">cv. O-4</strain>
    </source>
</reference>
<evidence type="ECO:0000313" key="1">
    <source>
        <dbReference type="EMBL" id="OMO63052.1"/>
    </source>
</evidence>
<organism evidence="1 2">
    <name type="scientific">Corchorus olitorius</name>
    <dbReference type="NCBI Taxonomy" id="93759"/>
    <lineage>
        <taxon>Eukaryota</taxon>
        <taxon>Viridiplantae</taxon>
        <taxon>Streptophyta</taxon>
        <taxon>Embryophyta</taxon>
        <taxon>Tracheophyta</taxon>
        <taxon>Spermatophyta</taxon>
        <taxon>Magnoliopsida</taxon>
        <taxon>eudicotyledons</taxon>
        <taxon>Gunneridae</taxon>
        <taxon>Pentapetalae</taxon>
        <taxon>rosids</taxon>
        <taxon>malvids</taxon>
        <taxon>Malvales</taxon>
        <taxon>Malvaceae</taxon>
        <taxon>Grewioideae</taxon>
        <taxon>Apeibeae</taxon>
        <taxon>Corchorus</taxon>
    </lineage>
</organism>
<dbReference type="OrthoDB" id="2402896at2759"/>
<dbReference type="Proteomes" id="UP000187203">
    <property type="component" value="Unassembled WGS sequence"/>
</dbReference>
<dbReference type="EMBL" id="AWUE01021196">
    <property type="protein sequence ID" value="OMO63052.1"/>
    <property type="molecule type" value="Genomic_DNA"/>
</dbReference>
<proteinExistence type="predicted"/>
<gene>
    <name evidence="1" type="ORF">COLO4_32742</name>
</gene>